<organism evidence="4 5">
    <name type="scientific">Talaromyces proteolyticus</name>
    <dbReference type="NCBI Taxonomy" id="1131652"/>
    <lineage>
        <taxon>Eukaryota</taxon>
        <taxon>Fungi</taxon>
        <taxon>Dikarya</taxon>
        <taxon>Ascomycota</taxon>
        <taxon>Pezizomycotina</taxon>
        <taxon>Eurotiomycetes</taxon>
        <taxon>Eurotiomycetidae</taxon>
        <taxon>Eurotiales</taxon>
        <taxon>Trichocomaceae</taxon>
        <taxon>Talaromyces</taxon>
        <taxon>Talaromyces sect. Bacilispori</taxon>
    </lineage>
</organism>
<evidence type="ECO:0000256" key="2">
    <source>
        <dbReference type="ARBA" id="ARBA00022801"/>
    </source>
</evidence>
<dbReference type="Proteomes" id="UP001201262">
    <property type="component" value="Unassembled WGS sequence"/>
</dbReference>
<protein>
    <submittedName>
        <fullName evidence="4">Proline iminopeptidase</fullName>
    </submittedName>
</protein>
<feature type="domain" description="AB hydrolase-1" evidence="3">
    <location>
        <begin position="32"/>
        <end position="279"/>
    </location>
</feature>
<dbReference type="AlphaFoldDB" id="A0AAD4KJM8"/>
<dbReference type="EMBL" id="JAJTJA010000013">
    <property type="protein sequence ID" value="KAH8690782.1"/>
    <property type="molecule type" value="Genomic_DNA"/>
</dbReference>
<dbReference type="PRINTS" id="PR00793">
    <property type="entry name" value="PROAMNOPTASE"/>
</dbReference>
<proteinExistence type="inferred from homology"/>
<comment type="similarity">
    <text evidence="1">Belongs to the peptidase S33 family.</text>
</comment>
<reference evidence="4" key="1">
    <citation type="submission" date="2021-12" db="EMBL/GenBank/DDBJ databases">
        <title>Convergent genome expansion in fungi linked to evolution of root-endophyte symbiosis.</title>
        <authorList>
            <consortium name="DOE Joint Genome Institute"/>
            <person name="Ke Y.-H."/>
            <person name="Bonito G."/>
            <person name="Liao H.-L."/>
            <person name="Looney B."/>
            <person name="Rojas-Flechas A."/>
            <person name="Nash J."/>
            <person name="Hameed K."/>
            <person name="Schadt C."/>
            <person name="Martin F."/>
            <person name="Crous P.W."/>
            <person name="Miettinen O."/>
            <person name="Magnuson J.K."/>
            <person name="Labbe J."/>
            <person name="Jacobson D."/>
            <person name="Doktycz M.J."/>
            <person name="Veneault-Fourrey C."/>
            <person name="Kuo A."/>
            <person name="Mondo S."/>
            <person name="Calhoun S."/>
            <person name="Riley R."/>
            <person name="Ohm R."/>
            <person name="LaButti K."/>
            <person name="Andreopoulos B."/>
            <person name="Pangilinan J."/>
            <person name="Nolan M."/>
            <person name="Tritt A."/>
            <person name="Clum A."/>
            <person name="Lipzen A."/>
            <person name="Daum C."/>
            <person name="Barry K."/>
            <person name="Grigoriev I.V."/>
            <person name="Vilgalys R."/>
        </authorList>
    </citation>
    <scope>NUCLEOTIDE SEQUENCE</scope>
    <source>
        <strain evidence="4">PMI_201</strain>
    </source>
</reference>
<comment type="caution">
    <text evidence="4">The sequence shown here is derived from an EMBL/GenBank/DDBJ whole genome shotgun (WGS) entry which is preliminary data.</text>
</comment>
<dbReference type="GO" id="GO:0016020">
    <property type="term" value="C:membrane"/>
    <property type="evidence" value="ECO:0007669"/>
    <property type="project" value="TreeGrafter"/>
</dbReference>
<dbReference type="Pfam" id="PF00561">
    <property type="entry name" value="Abhydrolase_1"/>
    <property type="match status" value="1"/>
</dbReference>
<dbReference type="SUPFAM" id="SSF53474">
    <property type="entry name" value="alpha/beta-Hydrolases"/>
    <property type="match status" value="1"/>
</dbReference>
<evidence type="ECO:0000313" key="5">
    <source>
        <dbReference type="Proteomes" id="UP001201262"/>
    </source>
</evidence>
<dbReference type="GO" id="GO:0006508">
    <property type="term" value="P:proteolysis"/>
    <property type="evidence" value="ECO:0007669"/>
    <property type="project" value="InterPro"/>
</dbReference>
<evidence type="ECO:0000313" key="4">
    <source>
        <dbReference type="EMBL" id="KAH8690782.1"/>
    </source>
</evidence>
<dbReference type="PANTHER" id="PTHR43798">
    <property type="entry name" value="MONOACYLGLYCEROL LIPASE"/>
    <property type="match status" value="1"/>
</dbReference>
<dbReference type="GO" id="GO:0008233">
    <property type="term" value="F:peptidase activity"/>
    <property type="evidence" value="ECO:0007669"/>
    <property type="project" value="InterPro"/>
</dbReference>
<keyword evidence="2" id="KW-0378">Hydrolase</keyword>
<dbReference type="PRINTS" id="PR00111">
    <property type="entry name" value="ABHYDROLASE"/>
</dbReference>
<evidence type="ECO:0000259" key="3">
    <source>
        <dbReference type="Pfam" id="PF00561"/>
    </source>
</evidence>
<evidence type="ECO:0000256" key="1">
    <source>
        <dbReference type="ARBA" id="ARBA00010088"/>
    </source>
</evidence>
<dbReference type="InterPro" id="IPR002410">
    <property type="entry name" value="Peptidase_S33"/>
</dbReference>
<name>A0AAD4KJM8_9EURO</name>
<dbReference type="InterPro" id="IPR029058">
    <property type="entry name" value="AB_hydrolase_fold"/>
</dbReference>
<dbReference type="GeneID" id="70244833"/>
<dbReference type="PANTHER" id="PTHR43798:SF33">
    <property type="entry name" value="HYDROLASE, PUTATIVE (AFU_ORTHOLOGUE AFUA_2G14860)-RELATED"/>
    <property type="match status" value="1"/>
</dbReference>
<accession>A0AAD4KJM8</accession>
<keyword evidence="5" id="KW-1185">Reference proteome</keyword>
<sequence>MADNKTTSTVTMDDGVRLNVKILGQDSAGSKPLLISLHGAPGLSTLAEPEASFGYLANLYRVLVFDARGSGASDKIGPFTHDRWIEDIEILRKWAGAETFILAGASYGGFIALDYAIKHGDRLQGLILRDTWANGKVGPMNALANILTSNRVKVDVARQVRLWSGTSLNDQDHAEGVQEILPIFTPPPEIVPPKEQNESTEFQGSVEFYSATQNAAFSENMPRFDVRHRLKEIKTPTLVIVGRHDYIAPVACSEEIANAIPNARLEIFELSGHSPPSDEPEKFERILSSFLKSEI</sequence>
<dbReference type="Gene3D" id="3.40.50.1820">
    <property type="entry name" value="alpha/beta hydrolase"/>
    <property type="match status" value="1"/>
</dbReference>
<dbReference type="RefSeq" id="XP_046066978.1">
    <property type="nucleotide sequence ID" value="XM_046214546.1"/>
</dbReference>
<dbReference type="InterPro" id="IPR000073">
    <property type="entry name" value="AB_hydrolase_1"/>
</dbReference>
<dbReference type="InterPro" id="IPR050266">
    <property type="entry name" value="AB_hydrolase_sf"/>
</dbReference>
<gene>
    <name evidence="4" type="ORF">BGW36DRAFT_364344</name>
</gene>